<proteinExistence type="inferred from homology"/>
<keyword evidence="8" id="KW-0479">Metal-binding</keyword>
<evidence type="ECO:0000256" key="7">
    <source>
        <dbReference type="ARBA" id="ARBA00022679"/>
    </source>
</evidence>
<keyword evidence="9" id="KW-0547">Nucleotide-binding</keyword>
<comment type="similarity">
    <text evidence="4">Belongs to the PEP-utilizing enzyme family.</text>
</comment>
<gene>
    <name evidence="16" type="ORF">H9873_10680</name>
</gene>
<evidence type="ECO:0000313" key="16">
    <source>
        <dbReference type="EMBL" id="HIW84767.1"/>
    </source>
</evidence>
<evidence type="ECO:0000256" key="2">
    <source>
        <dbReference type="ARBA" id="ARBA00002988"/>
    </source>
</evidence>
<evidence type="ECO:0000256" key="12">
    <source>
        <dbReference type="ARBA" id="ARBA00022842"/>
    </source>
</evidence>
<dbReference type="Pfam" id="PF01326">
    <property type="entry name" value="PPDK_N"/>
    <property type="match status" value="1"/>
</dbReference>
<dbReference type="Gene3D" id="3.30.1490.20">
    <property type="entry name" value="ATP-grasp fold, A domain"/>
    <property type="match status" value="1"/>
</dbReference>
<evidence type="ECO:0000256" key="9">
    <source>
        <dbReference type="ARBA" id="ARBA00022741"/>
    </source>
</evidence>
<comment type="cofactor">
    <cofactor evidence="1">
        <name>Mg(2+)</name>
        <dbReference type="ChEBI" id="CHEBI:18420"/>
    </cofactor>
</comment>
<evidence type="ECO:0000256" key="11">
    <source>
        <dbReference type="ARBA" id="ARBA00022840"/>
    </source>
</evidence>
<dbReference type="GO" id="GO:0046872">
    <property type="term" value="F:metal ion binding"/>
    <property type="evidence" value="ECO:0007669"/>
    <property type="project" value="UniProtKB-KW"/>
</dbReference>
<evidence type="ECO:0000256" key="13">
    <source>
        <dbReference type="ARBA" id="ARBA00033470"/>
    </source>
</evidence>
<dbReference type="GO" id="GO:0008986">
    <property type="term" value="F:pyruvate, water dikinase activity"/>
    <property type="evidence" value="ECO:0007669"/>
    <property type="project" value="UniProtKB-EC"/>
</dbReference>
<comment type="caution">
    <text evidence="16">The sequence shown here is derived from an EMBL/GenBank/DDBJ whole genome shotgun (WGS) entry which is preliminary data.</text>
</comment>
<evidence type="ECO:0000313" key="17">
    <source>
        <dbReference type="Proteomes" id="UP000824263"/>
    </source>
</evidence>
<reference evidence="16" key="2">
    <citation type="submission" date="2021-04" db="EMBL/GenBank/DDBJ databases">
        <authorList>
            <person name="Gilroy R."/>
        </authorList>
    </citation>
    <scope>NUCLEOTIDE SEQUENCE</scope>
    <source>
        <strain evidence="16">ChiSxjej1B13-11762</strain>
    </source>
</reference>
<evidence type="ECO:0000256" key="4">
    <source>
        <dbReference type="ARBA" id="ARBA00007837"/>
    </source>
</evidence>
<evidence type="ECO:0000256" key="6">
    <source>
        <dbReference type="ARBA" id="ARBA00021623"/>
    </source>
</evidence>
<evidence type="ECO:0000256" key="14">
    <source>
        <dbReference type="ARBA" id="ARBA00047700"/>
    </source>
</evidence>
<keyword evidence="11" id="KW-0067">ATP-binding</keyword>
<organism evidence="16 17">
    <name type="scientific">Candidatus Dorea gallistercoris</name>
    <dbReference type="NCBI Taxonomy" id="2838542"/>
    <lineage>
        <taxon>Bacteria</taxon>
        <taxon>Bacillati</taxon>
        <taxon>Bacillota</taxon>
        <taxon>Clostridia</taxon>
        <taxon>Lachnospirales</taxon>
        <taxon>Lachnospiraceae</taxon>
        <taxon>Dorea</taxon>
    </lineage>
</organism>
<dbReference type="InterPro" id="IPR006319">
    <property type="entry name" value="PEP_synth"/>
</dbReference>
<accession>A0A9D1RBZ8</accession>
<dbReference type="EMBL" id="DXGF01000189">
    <property type="protein sequence ID" value="HIW84767.1"/>
    <property type="molecule type" value="Genomic_DNA"/>
</dbReference>
<comment type="function">
    <text evidence="2">Catalyzes the phosphorylation of pyruvate to phosphoenolpyruvate.</text>
</comment>
<dbReference type="GO" id="GO:0005524">
    <property type="term" value="F:ATP binding"/>
    <property type="evidence" value="ECO:0007669"/>
    <property type="project" value="UniProtKB-KW"/>
</dbReference>
<evidence type="ECO:0000256" key="5">
    <source>
        <dbReference type="ARBA" id="ARBA00011996"/>
    </source>
</evidence>
<dbReference type="Proteomes" id="UP000824263">
    <property type="component" value="Unassembled WGS sequence"/>
</dbReference>
<evidence type="ECO:0000256" key="3">
    <source>
        <dbReference type="ARBA" id="ARBA00004742"/>
    </source>
</evidence>
<dbReference type="EC" id="2.7.9.2" evidence="5"/>
<comment type="catalytic activity">
    <reaction evidence="14">
        <text>pyruvate + ATP + H2O = phosphoenolpyruvate + AMP + phosphate + 2 H(+)</text>
        <dbReference type="Rhea" id="RHEA:11364"/>
        <dbReference type="ChEBI" id="CHEBI:15361"/>
        <dbReference type="ChEBI" id="CHEBI:15377"/>
        <dbReference type="ChEBI" id="CHEBI:15378"/>
        <dbReference type="ChEBI" id="CHEBI:30616"/>
        <dbReference type="ChEBI" id="CHEBI:43474"/>
        <dbReference type="ChEBI" id="CHEBI:58702"/>
        <dbReference type="ChEBI" id="CHEBI:456215"/>
        <dbReference type="EC" id="2.7.9.2"/>
    </reaction>
</comment>
<dbReference type="InterPro" id="IPR002192">
    <property type="entry name" value="PPDK_AMP/ATP-bd"/>
</dbReference>
<sequence>MSAFEKINSGFPGMDALLDHIRMGDNVVWRVTTLEEFKFFAEPFARQAIRDGRNLIYMRFASHEPLLDPQSGLKIYEFDPDKGFEAFTVDIYQCIAREGRDAFYVFDSLSSLQSAWYTDLMMGNFFQVTCPFLFRLDTVAYFPLLRGRHSYEAVARIRDTTQLLLDVHTGDGLYLHPLKVWNRYSAKMFLPHSYDAKDGTFRSVEDGVALSRYYQLLEEEETEVTDQNYDSHDRFFSMAREAYRQGTFDEDTEQQILESTLTRDPRLQNMIRKYFTPKDYFQIRDRMAGSGSIGGKACGMLLARKIIQHHLPQYRVHQEPHDSFYIGSDVFYTYIVSNNCWETRIAQRTQDGYFEKAQDLKETLLFGKFPPNIREKFRTVIEYFGQSPIIVRSSSFLEDGFGNAFAGKYESVFCVNQGSPEDRLLAFENAVRTVYASTMDISALEYRRQRGLEQHDEQMAVLVQRVSGSYHGSLFFPSAAGVGYSYSVYRWNPDMDPSAGLLRIVAGLGTRAVDRTENDYPRLASLDRPAVSMQATPADRHRFSQRNIDALDTDQNALITVAADTLMDQLPLWYKKAVMERDYEAEAALERMNRRRQVWFITCQKLLENREFTDLMQQMLHILEQVYEHPVDIEYTVNLDEQGHFVVNLLQCRPLYTGRQGKAVEIPALEDKDIFFSLQDSSMGNSTKEKIDVVVQIDPIAYYNYPYSLKSQAAEAVGRINRFYQKKGKNLLLLSPGRLGTSSPELGVPVRFADISGFRGICEVSDSRAGYLPELSYGSHMFQDLIEADIFYCAIWNDHRTKVYQLDLFADSKNLFPDICPDMEPLYSMFRVTEPEGLYYWNDPMSGRAVCGCQFGPWYF</sequence>
<evidence type="ECO:0000256" key="8">
    <source>
        <dbReference type="ARBA" id="ARBA00022723"/>
    </source>
</evidence>
<comment type="pathway">
    <text evidence="3">Carbohydrate biosynthesis; gluconeogenesis.</text>
</comment>
<dbReference type="PANTHER" id="PTHR43030:SF1">
    <property type="entry name" value="PHOSPHOENOLPYRUVATE SYNTHASE"/>
    <property type="match status" value="1"/>
</dbReference>
<reference evidence="16" key="1">
    <citation type="journal article" date="2021" name="PeerJ">
        <title>Extensive microbial diversity within the chicken gut microbiome revealed by metagenomics and culture.</title>
        <authorList>
            <person name="Gilroy R."/>
            <person name="Ravi A."/>
            <person name="Getino M."/>
            <person name="Pursley I."/>
            <person name="Horton D.L."/>
            <person name="Alikhan N.F."/>
            <person name="Baker D."/>
            <person name="Gharbi K."/>
            <person name="Hall N."/>
            <person name="Watson M."/>
            <person name="Adriaenssens E.M."/>
            <person name="Foster-Nyarko E."/>
            <person name="Jarju S."/>
            <person name="Secka A."/>
            <person name="Antonio M."/>
            <person name="Oren A."/>
            <person name="Chaudhuri R.R."/>
            <person name="La Ragione R."/>
            <person name="Hildebrand F."/>
            <person name="Pallen M.J."/>
        </authorList>
    </citation>
    <scope>NUCLEOTIDE SEQUENCE</scope>
    <source>
        <strain evidence="16">ChiSxjej1B13-11762</strain>
    </source>
</reference>
<evidence type="ECO:0000256" key="10">
    <source>
        <dbReference type="ARBA" id="ARBA00022777"/>
    </source>
</evidence>
<protein>
    <recommendedName>
        <fullName evidence="6">Phosphoenolpyruvate synthase</fullName>
        <ecNumber evidence="5">2.7.9.2</ecNumber>
    </recommendedName>
    <alternativeName>
        <fullName evidence="13">Pyruvate, water dikinase</fullName>
    </alternativeName>
</protein>
<dbReference type="PANTHER" id="PTHR43030">
    <property type="entry name" value="PHOSPHOENOLPYRUVATE SYNTHASE"/>
    <property type="match status" value="1"/>
</dbReference>
<dbReference type="InterPro" id="IPR013815">
    <property type="entry name" value="ATP_grasp_subdomain_1"/>
</dbReference>
<keyword evidence="7" id="KW-0808">Transferase</keyword>
<dbReference type="SUPFAM" id="SSF56059">
    <property type="entry name" value="Glutathione synthetase ATP-binding domain-like"/>
    <property type="match status" value="1"/>
</dbReference>
<evidence type="ECO:0000259" key="15">
    <source>
        <dbReference type="Pfam" id="PF01326"/>
    </source>
</evidence>
<keyword evidence="10" id="KW-0418">Kinase</keyword>
<keyword evidence="12" id="KW-0460">Magnesium</keyword>
<dbReference type="AlphaFoldDB" id="A0A9D1RBZ8"/>
<name>A0A9D1RBZ8_9FIRM</name>
<feature type="domain" description="Pyruvate phosphate dikinase AMP/ATP-binding" evidence="15">
    <location>
        <begin position="292"/>
        <end position="668"/>
    </location>
</feature>
<evidence type="ECO:0000256" key="1">
    <source>
        <dbReference type="ARBA" id="ARBA00001946"/>
    </source>
</evidence>